<name>A0A158CC61_9BURK</name>
<dbReference type="CDD" id="cd06171">
    <property type="entry name" value="Sigma70_r4"/>
    <property type="match status" value="1"/>
</dbReference>
<dbReference type="RefSeq" id="WP_061177345.1">
    <property type="nucleotide sequence ID" value="NZ_FCOE02000019.1"/>
</dbReference>
<dbReference type="GO" id="GO:0003677">
    <property type="term" value="F:DNA binding"/>
    <property type="evidence" value="ECO:0007669"/>
    <property type="project" value="UniProtKB-UniRule"/>
</dbReference>
<feature type="domain" description="RNA polymerase sigma-70" evidence="8">
    <location>
        <begin position="424"/>
        <end position="437"/>
    </location>
</feature>
<feature type="region of interest" description="Sigma-70 factor domain-2" evidence="5">
    <location>
        <begin position="400"/>
        <end position="470"/>
    </location>
</feature>
<dbReference type="Pfam" id="PF04542">
    <property type="entry name" value="Sigma70_r2"/>
    <property type="match status" value="1"/>
</dbReference>
<dbReference type="HAMAP" id="MF_00963">
    <property type="entry name" value="Sigma70_RpoD_SigA"/>
    <property type="match status" value="1"/>
</dbReference>
<sequence>MAGPHRKEAAEDSRSQAPKVRVATAKKGKLVIAAAPLDTLQTEQHQAVRALIHLGKDQGFVTHAQINDHLPGDLAQPAVLDDISRTFRDMGVAVYEHMPNPDTLLLDDTVPIVTLDDQSDEDAESALSTVDAELGRTTDPVRMYMREMGAKQLLTRTAELQIARRIEESLNEMIQAIAACPPIISMILASARQVADGELGIDELIDGIDDDSMPAAPEVAKSAHDDDESDPDSEDEASRLRLAQLKDGALILFARVSESVDRMREDPQAHDAIRNELARVRFTARTVDRLCNDMQQRLAHVRQIERRIGGIAIDRCGMPREHFIASFPGHETDLDWTTKAAAKSHEYGASLERGLPDIQAEQHSLIDLERHASMPIQQLKQISRQLLAAESRMRRAKNDMIEANLRLVISIAKKYVNRGVHFLDLVQEGNIGLMKAVDKFEYRRGWKFSTYATWWVRQAVTRAVADQARTIRVPVHMVETINKLNRISSEILQQTGKPALSAALAERMELPEARISSIQKMAMHLISLDAPANDEAETTLGDMIEDSNEASPLQAAEHADMRIAINDALSVLLPREAKVLRMRFGIDMPSEFTLGELGTQLGVSRERVRQIESQAIRKLMHPSRADKLRSFLDR</sequence>
<reference evidence="10" key="1">
    <citation type="submission" date="2016-01" db="EMBL/GenBank/DDBJ databases">
        <authorList>
            <person name="Peeters C."/>
        </authorList>
    </citation>
    <scope>NUCLEOTIDE SEQUENCE [LARGE SCALE GENOMIC DNA]</scope>
    <source>
        <strain evidence="10">LMG 29323</strain>
    </source>
</reference>
<dbReference type="Pfam" id="PF03979">
    <property type="entry name" value="Sigma70_r1_1"/>
    <property type="match status" value="1"/>
</dbReference>
<dbReference type="InterPro" id="IPR007627">
    <property type="entry name" value="RNA_pol_sigma70_r2"/>
</dbReference>
<evidence type="ECO:0000259" key="8">
    <source>
        <dbReference type="PROSITE" id="PS00715"/>
    </source>
</evidence>
<dbReference type="InterPro" id="IPR013324">
    <property type="entry name" value="RNA_pol_sigma_r3/r4-like"/>
</dbReference>
<dbReference type="InterPro" id="IPR036388">
    <property type="entry name" value="WH-like_DNA-bd_sf"/>
</dbReference>
<dbReference type="PANTHER" id="PTHR30603">
    <property type="entry name" value="RNA POLYMERASE SIGMA FACTOR RPO"/>
    <property type="match status" value="1"/>
</dbReference>
<dbReference type="InterPro" id="IPR028630">
    <property type="entry name" value="Sigma70_RpoD"/>
</dbReference>
<evidence type="ECO:0000256" key="5">
    <source>
        <dbReference type="HAMAP-Rule" id="MF_00963"/>
    </source>
</evidence>
<dbReference type="InterPro" id="IPR009042">
    <property type="entry name" value="RNA_pol_sigma70_r1_2"/>
</dbReference>
<evidence type="ECO:0000259" key="9">
    <source>
        <dbReference type="PROSITE" id="PS00716"/>
    </source>
</evidence>
<dbReference type="FunFam" id="1.10.601.10:FF:000001">
    <property type="entry name" value="RNA polymerase sigma factor SigA"/>
    <property type="match status" value="1"/>
</dbReference>
<dbReference type="Gene3D" id="1.10.601.10">
    <property type="entry name" value="RNA Polymerase Primary Sigma Factor"/>
    <property type="match status" value="1"/>
</dbReference>
<dbReference type="Gene3D" id="1.10.220.120">
    <property type="entry name" value="Sigma-70 factor, region 1.1"/>
    <property type="match status" value="1"/>
</dbReference>
<feature type="compositionally biased region" description="Basic and acidic residues" evidence="7">
    <location>
        <begin position="1"/>
        <end position="14"/>
    </location>
</feature>
<dbReference type="STRING" id="1777141.AWB80_04972"/>
<dbReference type="GO" id="GO:0016987">
    <property type="term" value="F:sigma factor activity"/>
    <property type="evidence" value="ECO:0007669"/>
    <property type="project" value="UniProtKB-UniRule"/>
</dbReference>
<feature type="region of interest" description="Disordered" evidence="7">
    <location>
        <begin position="207"/>
        <end position="237"/>
    </location>
</feature>
<evidence type="ECO:0000256" key="1">
    <source>
        <dbReference type="ARBA" id="ARBA00023015"/>
    </source>
</evidence>
<dbReference type="Pfam" id="PF00140">
    <property type="entry name" value="Sigma70_r1_2"/>
    <property type="match status" value="1"/>
</dbReference>
<dbReference type="NCBIfam" id="NF004208">
    <property type="entry name" value="PRK05658.1"/>
    <property type="match status" value="1"/>
</dbReference>
<keyword evidence="1 5" id="KW-0805">Transcription regulation</keyword>
<evidence type="ECO:0000313" key="10">
    <source>
        <dbReference type="EMBL" id="SAK79899.1"/>
    </source>
</evidence>
<dbReference type="NCBIfam" id="TIGR02937">
    <property type="entry name" value="sigma70-ECF"/>
    <property type="match status" value="1"/>
</dbReference>
<dbReference type="Gene3D" id="1.10.10.10">
    <property type="entry name" value="Winged helix-like DNA-binding domain superfamily/Winged helix DNA-binding domain"/>
    <property type="match status" value="2"/>
</dbReference>
<dbReference type="InterPro" id="IPR050239">
    <property type="entry name" value="Sigma-70_RNA_pol_init_factors"/>
</dbReference>
<dbReference type="GO" id="GO:0005737">
    <property type="term" value="C:cytoplasm"/>
    <property type="evidence" value="ECO:0007669"/>
    <property type="project" value="UniProtKB-SubCell"/>
</dbReference>
<evidence type="ECO:0000256" key="2">
    <source>
        <dbReference type="ARBA" id="ARBA00023082"/>
    </source>
</evidence>
<comment type="function">
    <text evidence="5">Sigma factors are initiation factors that promote the attachment of RNA polymerase to specific initiation sites and are then released. This sigma factor is the primary sigma factor during exponential growth.</text>
</comment>
<dbReference type="SUPFAM" id="SSF88946">
    <property type="entry name" value="Sigma2 domain of RNA polymerase sigma factors"/>
    <property type="match status" value="1"/>
</dbReference>
<comment type="subunit">
    <text evidence="5">Interacts transiently with the RNA polymerase catalytic core.</text>
</comment>
<feature type="region of interest" description="Sigma-70 factor domain-4" evidence="5">
    <location>
        <begin position="568"/>
        <end position="621"/>
    </location>
</feature>
<dbReference type="InterPro" id="IPR007127">
    <property type="entry name" value="RNA_pol_sigma_70_r1_1"/>
</dbReference>
<keyword evidence="2 5" id="KW-0731">Sigma factor</keyword>
<feature type="compositionally biased region" description="Acidic residues" evidence="7">
    <location>
        <begin position="225"/>
        <end position="235"/>
    </location>
</feature>
<keyword evidence="3 5" id="KW-0238">DNA-binding</keyword>
<feature type="domain" description="RNA polymerase sigma-70" evidence="9">
    <location>
        <begin position="593"/>
        <end position="619"/>
    </location>
</feature>
<dbReference type="PROSITE" id="PS00716">
    <property type="entry name" value="SIGMA70_2"/>
    <property type="match status" value="1"/>
</dbReference>
<dbReference type="InterPro" id="IPR007630">
    <property type="entry name" value="RNA_pol_sigma70_r4"/>
</dbReference>
<evidence type="ECO:0000256" key="4">
    <source>
        <dbReference type="ARBA" id="ARBA00023163"/>
    </source>
</evidence>
<dbReference type="OrthoDB" id="9809557at2"/>
<dbReference type="AlphaFoldDB" id="A0A158CC61"/>
<dbReference type="InterPro" id="IPR007631">
    <property type="entry name" value="RNA_pol_sigma_70_non-ess"/>
</dbReference>
<dbReference type="Proteomes" id="UP000054911">
    <property type="component" value="Unassembled WGS sequence"/>
</dbReference>
<dbReference type="SUPFAM" id="SSF88659">
    <property type="entry name" value="Sigma3 and sigma4 domains of RNA polymerase sigma factors"/>
    <property type="match status" value="2"/>
</dbReference>
<dbReference type="GO" id="GO:0006352">
    <property type="term" value="P:DNA-templated transcription initiation"/>
    <property type="evidence" value="ECO:0007669"/>
    <property type="project" value="UniProtKB-UniRule"/>
</dbReference>
<dbReference type="PROSITE" id="PS00715">
    <property type="entry name" value="SIGMA70_1"/>
    <property type="match status" value="1"/>
</dbReference>
<feature type="region of interest" description="Disordered" evidence="7">
    <location>
        <begin position="1"/>
        <end position="20"/>
    </location>
</feature>
<comment type="similarity">
    <text evidence="5">Belongs to the sigma-70 factor family. RpoD/SigA subfamily.</text>
</comment>
<dbReference type="Pfam" id="PF04546">
    <property type="entry name" value="Sigma70_ner"/>
    <property type="match status" value="1"/>
</dbReference>
<comment type="subcellular location">
    <subcellularLocation>
        <location evidence="5">Cytoplasm</location>
    </subcellularLocation>
</comment>
<evidence type="ECO:0000256" key="3">
    <source>
        <dbReference type="ARBA" id="ARBA00023125"/>
    </source>
</evidence>
<evidence type="ECO:0000256" key="7">
    <source>
        <dbReference type="SAM" id="MobiDB-lite"/>
    </source>
</evidence>
<gene>
    <name evidence="5" type="primary">rpoD</name>
    <name evidence="10" type="ORF">AWB80_04972</name>
</gene>
<dbReference type="PRINTS" id="PR00046">
    <property type="entry name" value="SIGMA70FCT"/>
</dbReference>
<keyword evidence="4 5" id="KW-0804">Transcription</keyword>
<keyword evidence="11" id="KW-1185">Reference proteome</keyword>
<organism evidence="10 11">
    <name type="scientific">Caballeronia pedi</name>
    <dbReference type="NCBI Taxonomy" id="1777141"/>
    <lineage>
        <taxon>Bacteria</taxon>
        <taxon>Pseudomonadati</taxon>
        <taxon>Pseudomonadota</taxon>
        <taxon>Betaproteobacteria</taxon>
        <taxon>Burkholderiales</taxon>
        <taxon>Burkholderiaceae</taxon>
        <taxon>Caballeronia</taxon>
    </lineage>
</organism>
<dbReference type="Pfam" id="PF04545">
    <property type="entry name" value="Sigma70_r4"/>
    <property type="match status" value="1"/>
</dbReference>
<protein>
    <recommendedName>
        <fullName evidence="5">RNA polymerase sigma factor RpoD</fullName>
    </recommendedName>
    <alternativeName>
        <fullName evidence="5">Sigma-70</fullName>
    </alternativeName>
</protein>
<feature type="short sequence motif" description="Interaction with polymerase core subunit RpoC" evidence="5">
    <location>
        <begin position="424"/>
        <end position="427"/>
    </location>
</feature>
<dbReference type="PANTHER" id="PTHR30603:SF60">
    <property type="entry name" value="RNA POLYMERASE SIGMA FACTOR RPOD"/>
    <property type="match status" value="1"/>
</dbReference>
<dbReference type="InterPro" id="IPR014284">
    <property type="entry name" value="RNA_pol_sigma-70_dom"/>
</dbReference>
<dbReference type="InterPro" id="IPR000943">
    <property type="entry name" value="RNA_pol_sigma70"/>
</dbReference>
<proteinExistence type="inferred from homology"/>
<feature type="region of interest" description="Sigma-70 factor domain-3" evidence="5">
    <location>
        <begin position="479"/>
        <end position="555"/>
    </location>
</feature>
<evidence type="ECO:0000313" key="11">
    <source>
        <dbReference type="Proteomes" id="UP000054911"/>
    </source>
</evidence>
<dbReference type="InterPro" id="IPR042189">
    <property type="entry name" value="RNA_pol_sigma_70_r1_1_sf"/>
</dbReference>
<comment type="caution">
    <text evidence="10">The sequence shown here is derived from an EMBL/GenBank/DDBJ whole genome shotgun (WGS) entry which is preliminary data.</text>
</comment>
<feature type="coiled-coil region" evidence="6">
    <location>
        <begin position="379"/>
        <end position="406"/>
    </location>
</feature>
<keyword evidence="6" id="KW-0175">Coiled coil</keyword>
<keyword evidence="5" id="KW-0963">Cytoplasm</keyword>
<dbReference type="Pfam" id="PF04539">
    <property type="entry name" value="Sigma70_r3"/>
    <property type="match status" value="1"/>
</dbReference>
<accession>A0A158CC61</accession>
<dbReference type="EMBL" id="FCOE02000019">
    <property type="protein sequence ID" value="SAK79899.1"/>
    <property type="molecule type" value="Genomic_DNA"/>
</dbReference>
<dbReference type="InterPro" id="IPR007624">
    <property type="entry name" value="RNA_pol_sigma70_r3"/>
</dbReference>
<dbReference type="InterPro" id="IPR013325">
    <property type="entry name" value="RNA_pol_sigma_r2"/>
</dbReference>
<evidence type="ECO:0000256" key="6">
    <source>
        <dbReference type="SAM" id="Coils"/>
    </source>
</evidence>
<feature type="DNA-binding region" description="H-T-H motif" evidence="5">
    <location>
        <begin position="594"/>
        <end position="613"/>
    </location>
</feature>